<name>A0A8H7VL42_9FUNG</name>
<keyword evidence="5 7" id="KW-0472">Membrane</keyword>
<dbReference type="InterPro" id="IPR043216">
    <property type="entry name" value="PAP-like"/>
</dbReference>
<sequence length="366" mass="41414">MSLSVDWKSPHTRRVFLSYLPDWILVIIMACAFYGIDQIPPFRREFSLEDKTIQFPHSPSDSVPMWVVGVLCLPVPIIIIAIMSIGFKRSIVDFHSGVLGLALSLSMCLMLTTIIKITVGRPRPDFIDRCQPAEGSVDPPFKLSNYTVCTSDLESHEMVDGFKSFPSGHSSFSFSGLVYLAMFIAGKMQMFDERGHTYKGFIFAFPFIGALLVAISRTQDYRHHWQDVFIGALLGSASAWFSYRQYYPSLSHSTSHNPFKTRIHYFKSGESSGDRLLRYNQEPLYNPAAANTDNERYQLDSEHGLLNEGSNNNNSNNNNNTNNAFAMQTTHHYNNNSQQQQTFSYNREPAIAGSSSYNNNDPNTKF</sequence>
<evidence type="ECO:0000256" key="7">
    <source>
        <dbReference type="SAM" id="Phobius"/>
    </source>
</evidence>
<dbReference type="PANTHER" id="PTHR10165">
    <property type="entry name" value="LIPID PHOSPHATE PHOSPHATASE"/>
    <property type="match status" value="1"/>
</dbReference>
<feature type="transmembrane region" description="Helical" evidence="7">
    <location>
        <begin position="168"/>
        <end position="186"/>
    </location>
</feature>
<dbReference type="Proteomes" id="UP000646827">
    <property type="component" value="Unassembled WGS sequence"/>
</dbReference>
<keyword evidence="4 7" id="KW-1133">Transmembrane helix</keyword>
<dbReference type="GO" id="GO:0008195">
    <property type="term" value="F:phosphatidate phosphatase activity"/>
    <property type="evidence" value="ECO:0007669"/>
    <property type="project" value="TreeGrafter"/>
</dbReference>
<dbReference type="CDD" id="cd03390">
    <property type="entry name" value="PAP2_containing_1_like"/>
    <property type="match status" value="1"/>
</dbReference>
<accession>A0A8H7VL42</accession>
<organism evidence="9 10">
    <name type="scientific">Circinella minor</name>
    <dbReference type="NCBI Taxonomy" id="1195481"/>
    <lineage>
        <taxon>Eukaryota</taxon>
        <taxon>Fungi</taxon>
        <taxon>Fungi incertae sedis</taxon>
        <taxon>Mucoromycota</taxon>
        <taxon>Mucoromycotina</taxon>
        <taxon>Mucoromycetes</taxon>
        <taxon>Mucorales</taxon>
        <taxon>Lichtheimiaceae</taxon>
        <taxon>Circinella</taxon>
    </lineage>
</organism>
<feature type="transmembrane region" description="Helical" evidence="7">
    <location>
        <begin position="198"/>
        <end position="218"/>
    </location>
</feature>
<dbReference type="InterPro" id="IPR000326">
    <property type="entry name" value="PAP2/HPO"/>
</dbReference>
<evidence type="ECO:0000259" key="8">
    <source>
        <dbReference type="SMART" id="SM00014"/>
    </source>
</evidence>
<keyword evidence="3 7" id="KW-0812">Transmembrane</keyword>
<evidence type="ECO:0000256" key="6">
    <source>
        <dbReference type="SAM" id="MobiDB-lite"/>
    </source>
</evidence>
<dbReference type="GO" id="GO:0006644">
    <property type="term" value="P:phospholipid metabolic process"/>
    <property type="evidence" value="ECO:0007669"/>
    <property type="project" value="InterPro"/>
</dbReference>
<dbReference type="GO" id="GO:0046839">
    <property type="term" value="P:phospholipid dephosphorylation"/>
    <property type="evidence" value="ECO:0007669"/>
    <property type="project" value="TreeGrafter"/>
</dbReference>
<dbReference type="EMBL" id="JAEPRB010000040">
    <property type="protein sequence ID" value="KAG2224585.1"/>
    <property type="molecule type" value="Genomic_DNA"/>
</dbReference>
<comment type="caution">
    <text evidence="9">The sequence shown here is derived from an EMBL/GenBank/DDBJ whole genome shotgun (WGS) entry which is preliminary data.</text>
</comment>
<feature type="transmembrane region" description="Helical" evidence="7">
    <location>
        <begin position="98"/>
        <end position="119"/>
    </location>
</feature>
<dbReference type="InterPro" id="IPR036938">
    <property type="entry name" value="PAP2/HPO_sf"/>
</dbReference>
<evidence type="ECO:0000256" key="4">
    <source>
        <dbReference type="ARBA" id="ARBA00022989"/>
    </source>
</evidence>
<dbReference type="SMART" id="SM00014">
    <property type="entry name" value="acidPPc"/>
    <property type="match status" value="1"/>
</dbReference>
<feature type="transmembrane region" description="Helical" evidence="7">
    <location>
        <begin position="16"/>
        <end position="36"/>
    </location>
</feature>
<gene>
    <name evidence="9" type="ORF">INT45_003725</name>
</gene>
<feature type="domain" description="Phosphatidic acid phosphatase type 2/haloperoxidase" evidence="8">
    <location>
        <begin position="99"/>
        <end position="243"/>
    </location>
</feature>
<comment type="subcellular location">
    <subcellularLocation>
        <location evidence="1">Membrane</location>
        <topology evidence="1">Multi-pass membrane protein</topology>
    </subcellularLocation>
</comment>
<reference evidence="9 10" key="1">
    <citation type="submission" date="2020-12" db="EMBL/GenBank/DDBJ databases">
        <title>Metabolic potential, ecology and presence of endohyphal bacteria is reflected in genomic diversity of Mucoromycotina.</title>
        <authorList>
            <person name="Muszewska A."/>
            <person name="Okrasinska A."/>
            <person name="Steczkiewicz K."/>
            <person name="Drgas O."/>
            <person name="Orlowska M."/>
            <person name="Perlinska-Lenart U."/>
            <person name="Aleksandrzak-Piekarczyk T."/>
            <person name="Szatraj K."/>
            <person name="Zielenkiewicz U."/>
            <person name="Pilsyk S."/>
            <person name="Malc E."/>
            <person name="Mieczkowski P."/>
            <person name="Kruszewska J.S."/>
            <person name="Biernat P."/>
            <person name="Pawlowska J."/>
        </authorList>
    </citation>
    <scope>NUCLEOTIDE SEQUENCE [LARGE SCALE GENOMIC DNA]</scope>
    <source>
        <strain evidence="9 10">CBS 142.35</strain>
    </source>
</reference>
<evidence type="ECO:0000313" key="10">
    <source>
        <dbReference type="Proteomes" id="UP000646827"/>
    </source>
</evidence>
<dbReference type="SUPFAM" id="SSF48317">
    <property type="entry name" value="Acid phosphatase/Vanadium-dependent haloperoxidase"/>
    <property type="match status" value="1"/>
</dbReference>
<feature type="region of interest" description="Disordered" evidence="6">
    <location>
        <begin position="304"/>
        <end position="324"/>
    </location>
</feature>
<evidence type="ECO:0000256" key="3">
    <source>
        <dbReference type="ARBA" id="ARBA00022692"/>
    </source>
</evidence>
<dbReference type="PANTHER" id="PTHR10165:SF35">
    <property type="entry name" value="RE23632P"/>
    <property type="match status" value="1"/>
</dbReference>
<feature type="compositionally biased region" description="Low complexity" evidence="6">
    <location>
        <begin position="310"/>
        <end position="323"/>
    </location>
</feature>
<comment type="similarity">
    <text evidence="2">Belongs to the PA-phosphatase related phosphoesterase family.</text>
</comment>
<dbReference type="Pfam" id="PF01569">
    <property type="entry name" value="PAP2"/>
    <property type="match status" value="1"/>
</dbReference>
<protein>
    <recommendedName>
        <fullName evidence="8">Phosphatidic acid phosphatase type 2/haloperoxidase domain-containing protein</fullName>
    </recommendedName>
</protein>
<evidence type="ECO:0000256" key="5">
    <source>
        <dbReference type="ARBA" id="ARBA00023136"/>
    </source>
</evidence>
<keyword evidence="10" id="KW-1185">Reference proteome</keyword>
<dbReference type="GO" id="GO:0016020">
    <property type="term" value="C:membrane"/>
    <property type="evidence" value="ECO:0007669"/>
    <property type="project" value="UniProtKB-SubCell"/>
</dbReference>
<dbReference type="Gene3D" id="1.20.144.10">
    <property type="entry name" value="Phosphatidic acid phosphatase type 2/haloperoxidase"/>
    <property type="match status" value="1"/>
</dbReference>
<evidence type="ECO:0000256" key="1">
    <source>
        <dbReference type="ARBA" id="ARBA00004141"/>
    </source>
</evidence>
<dbReference type="AlphaFoldDB" id="A0A8H7VL42"/>
<evidence type="ECO:0000313" key="9">
    <source>
        <dbReference type="EMBL" id="KAG2224585.1"/>
    </source>
</evidence>
<evidence type="ECO:0000256" key="2">
    <source>
        <dbReference type="ARBA" id="ARBA00008816"/>
    </source>
</evidence>
<feature type="transmembrane region" description="Helical" evidence="7">
    <location>
        <begin position="65"/>
        <end position="86"/>
    </location>
</feature>
<proteinExistence type="inferred from homology"/>
<dbReference type="OrthoDB" id="8907274at2759"/>